<keyword evidence="2" id="KW-1185">Reference proteome</keyword>
<dbReference type="RefSeq" id="WP_309792461.1">
    <property type="nucleotide sequence ID" value="NZ_JAVDPW010000002.1"/>
</dbReference>
<accession>A0ABU1JIN9</accession>
<gene>
    <name evidence="1" type="ORF">E9232_000968</name>
</gene>
<evidence type="ECO:0000313" key="2">
    <source>
        <dbReference type="Proteomes" id="UP001262410"/>
    </source>
</evidence>
<proteinExistence type="predicted"/>
<reference evidence="1 2" key="1">
    <citation type="submission" date="2023-07" db="EMBL/GenBank/DDBJ databases">
        <title>Sorghum-associated microbial communities from plants grown in Nebraska, USA.</title>
        <authorList>
            <person name="Schachtman D."/>
        </authorList>
    </citation>
    <scope>NUCLEOTIDE SEQUENCE [LARGE SCALE GENOMIC DNA]</scope>
    <source>
        <strain evidence="1 2">584</strain>
    </source>
</reference>
<sequence length="63" mass="7176">MNYSELELRRSAGRMVHDHGGEAPRKARVRAEWLEKIGASSAAETWRQIATRCVELLQAVRVQ</sequence>
<evidence type="ECO:0000313" key="1">
    <source>
        <dbReference type="EMBL" id="MDR6288461.1"/>
    </source>
</evidence>
<protein>
    <submittedName>
        <fullName evidence="1">Uncharacterized protein</fullName>
    </submittedName>
</protein>
<dbReference type="Proteomes" id="UP001262410">
    <property type="component" value="Unassembled WGS sequence"/>
</dbReference>
<organism evidence="1 2">
    <name type="scientific">Inquilinus ginsengisoli</name>
    <dbReference type="NCBI Taxonomy" id="363840"/>
    <lineage>
        <taxon>Bacteria</taxon>
        <taxon>Pseudomonadati</taxon>
        <taxon>Pseudomonadota</taxon>
        <taxon>Alphaproteobacteria</taxon>
        <taxon>Rhodospirillales</taxon>
        <taxon>Rhodospirillaceae</taxon>
        <taxon>Inquilinus</taxon>
    </lineage>
</organism>
<dbReference type="EMBL" id="JAVDPW010000002">
    <property type="protein sequence ID" value="MDR6288461.1"/>
    <property type="molecule type" value="Genomic_DNA"/>
</dbReference>
<name>A0ABU1JIN9_9PROT</name>
<comment type="caution">
    <text evidence="1">The sequence shown here is derived from an EMBL/GenBank/DDBJ whole genome shotgun (WGS) entry which is preliminary data.</text>
</comment>